<dbReference type="Pfam" id="PF07929">
    <property type="entry name" value="PRiA4_ORF3"/>
    <property type="match status" value="1"/>
</dbReference>
<accession>A0A4T2BEI8</accession>
<reference evidence="2 3" key="1">
    <citation type="journal article" date="2019" name="Microorganisms">
        <title>Systematic Affiliation and Genome Analysis of Subtercola vilae DB165(T) with Particular Emphasis on Cold Adaptation of an Isolate from a High-Altitude Cold Volcano Lake.</title>
        <authorList>
            <person name="Villalobos A.S."/>
            <person name="Wiese J."/>
            <person name="Imhoff J.F."/>
            <person name="Dorador C."/>
            <person name="Keller A."/>
            <person name="Hentschel U."/>
        </authorList>
    </citation>
    <scope>NUCLEOTIDE SEQUENCE [LARGE SCALE GENOMIC DNA]</scope>
    <source>
        <strain evidence="2 3">DB165</strain>
    </source>
</reference>
<comment type="caution">
    <text evidence="2">The sequence shown here is derived from an EMBL/GenBank/DDBJ whole genome shotgun (WGS) entry which is preliminary data.</text>
</comment>
<gene>
    <name evidence="2" type="ORF">D4765_17585</name>
</gene>
<protein>
    <submittedName>
        <fullName evidence="2">Plasmid pRiA4b ORF-3 family protein</fullName>
    </submittedName>
</protein>
<feature type="domain" description="Plasmid pRiA4b Orf3-like" evidence="1">
    <location>
        <begin position="13"/>
        <end position="197"/>
    </location>
</feature>
<name>A0A4T2BEI8_9MICO</name>
<dbReference type="InterPro" id="IPR012912">
    <property type="entry name" value="Plasmid_pRiA4b_Orf3-like"/>
</dbReference>
<evidence type="ECO:0000313" key="3">
    <source>
        <dbReference type="Proteomes" id="UP000306192"/>
    </source>
</evidence>
<dbReference type="Gene3D" id="3.10.290.30">
    <property type="entry name" value="MM3350-like"/>
    <property type="match status" value="1"/>
</dbReference>
<dbReference type="PANTHER" id="PTHR41878">
    <property type="entry name" value="LEXA REPRESSOR-RELATED"/>
    <property type="match status" value="1"/>
</dbReference>
<dbReference type="SUPFAM" id="SSF159941">
    <property type="entry name" value="MM3350-like"/>
    <property type="match status" value="1"/>
</dbReference>
<proteinExistence type="predicted"/>
<dbReference type="OrthoDB" id="9816539at2"/>
<organism evidence="2 3">
    <name type="scientific">Subtercola vilae</name>
    <dbReference type="NCBI Taxonomy" id="2056433"/>
    <lineage>
        <taxon>Bacteria</taxon>
        <taxon>Bacillati</taxon>
        <taxon>Actinomycetota</taxon>
        <taxon>Actinomycetes</taxon>
        <taxon>Micrococcales</taxon>
        <taxon>Microbacteriaceae</taxon>
        <taxon>Subtercola</taxon>
    </lineage>
</organism>
<dbReference type="EMBL" id="QYRT01000057">
    <property type="protein sequence ID" value="TIH29823.1"/>
    <property type="molecule type" value="Genomic_DNA"/>
</dbReference>
<keyword evidence="3" id="KW-1185">Reference proteome</keyword>
<evidence type="ECO:0000259" key="1">
    <source>
        <dbReference type="Pfam" id="PF07929"/>
    </source>
</evidence>
<sequence>MGAVVRRIGPALLRVRIHLVGSEPEIWRLFEIDADLRLPQLHDALQIVMGWENSHLHEFLDFDPDLDGNITPMLPRRWASPFLREDDDEGAYLAEEDFALRDVLTDQAPLFYLYDLGDNWLHRLDLIETLPKNPGDPTITVIRGERRCPLEDSGGIDGYDHILHVLDHPADDEHDNLTEWVSSMHHNPRKPFNPATYDTPAVNQVLRRVFPATNIRTERA</sequence>
<dbReference type="AlphaFoldDB" id="A0A4T2BEI8"/>
<dbReference type="PANTHER" id="PTHR41878:SF1">
    <property type="entry name" value="TNPR PROTEIN"/>
    <property type="match status" value="1"/>
</dbReference>
<evidence type="ECO:0000313" key="2">
    <source>
        <dbReference type="EMBL" id="TIH29823.1"/>
    </source>
</evidence>
<dbReference type="InterPro" id="IPR024047">
    <property type="entry name" value="MM3350-like_sf"/>
</dbReference>
<dbReference type="Proteomes" id="UP000306192">
    <property type="component" value="Unassembled WGS sequence"/>
</dbReference>